<organism evidence="2 3">
    <name type="scientific">Fusarium albosuccineum</name>
    <dbReference type="NCBI Taxonomy" id="1237068"/>
    <lineage>
        <taxon>Eukaryota</taxon>
        <taxon>Fungi</taxon>
        <taxon>Dikarya</taxon>
        <taxon>Ascomycota</taxon>
        <taxon>Pezizomycotina</taxon>
        <taxon>Sordariomycetes</taxon>
        <taxon>Hypocreomycetidae</taxon>
        <taxon>Hypocreales</taxon>
        <taxon>Nectriaceae</taxon>
        <taxon>Fusarium</taxon>
        <taxon>Fusarium decemcellulare species complex</taxon>
    </lineage>
</organism>
<dbReference type="SUPFAM" id="SSF81383">
    <property type="entry name" value="F-box domain"/>
    <property type="match status" value="1"/>
</dbReference>
<reference evidence="2 3" key="1">
    <citation type="submission" date="2020-01" db="EMBL/GenBank/DDBJ databases">
        <title>Identification and distribution of gene clusters putatively required for synthesis of sphingolipid metabolism inhibitors in phylogenetically diverse species of the filamentous fungus Fusarium.</title>
        <authorList>
            <person name="Kim H.-S."/>
            <person name="Busman M."/>
            <person name="Brown D.W."/>
            <person name="Divon H."/>
            <person name="Uhlig S."/>
            <person name="Proctor R.H."/>
        </authorList>
    </citation>
    <scope>NUCLEOTIDE SEQUENCE [LARGE SCALE GENOMIC DNA]</scope>
    <source>
        <strain evidence="2 3">NRRL 20459</strain>
    </source>
</reference>
<accession>A0A8H4LCC8</accession>
<dbReference type="EMBL" id="JAADYS010000796">
    <property type="protein sequence ID" value="KAF4467050.1"/>
    <property type="molecule type" value="Genomic_DNA"/>
</dbReference>
<keyword evidence="3" id="KW-1185">Reference proteome</keyword>
<dbReference type="InterPro" id="IPR001810">
    <property type="entry name" value="F-box_dom"/>
</dbReference>
<dbReference type="Proteomes" id="UP000554235">
    <property type="component" value="Unassembled WGS sequence"/>
</dbReference>
<dbReference type="Pfam" id="PF24539">
    <property type="entry name" value="DUF7600"/>
    <property type="match status" value="1"/>
</dbReference>
<name>A0A8H4LCC8_9HYPO</name>
<dbReference type="OrthoDB" id="5273847at2759"/>
<proteinExistence type="predicted"/>
<dbReference type="InterPro" id="IPR036047">
    <property type="entry name" value="F-box-like_dom_sf"/>
</dbReference>
<protein>
    <recommendedName>
        <fullName evidence="1">F-box domain-containing protein</fullName>
    </recommendedName>
</protein>
<evidence type="ECO:0000313" key="3">
    <source>
        <dbReference type="Proteomes" id="UP000554235"/>
    </source>
</evidence>
<dbReference type="AlphaFoldDB" id="A0A8H4LCC8"/>
<evidence type="ECO:0000259" key="1">
    <source>
        <dbReference type="PROSITE" id="PS50181"/>
    </source>
</evidence>
<dbReference type="PROSITE" id="PS50181">
    <property type="entry name" value="FBOX"/>
    <property type="match status" value="1"/>
</dbReference>
<feature type="domain" description="F-box" evidence="1">
    <location>
        <begin position="218"/>
        <end position="264"/>
    </location>
</feature>
<dbReference type="InterPro" id="IPR056021">
    <property type="entry name" value="DUF7600"/>
</dbReference>
<evidence type="ECO:0000313" key="2">
    <source>
        <dbReference type="EMBL" id="KAF4467050.1"/>
    </source>
</evidence>
<comment type="caution">
    <text evidence="2">The sequence shown here is derived from an EMBL/GenBank/DDBJ whole genome shotgun (WGS) entry which is preliminary data.</text>
</comment>
<gene>
    <name evidence="2" type="ORF">FALBO_6085</name>
</gene>
<sequence length="672" mass="75333">MPIQEASCFLCGAPIDDFAHGPGWMREFRALYTILEEWEAARVSGVGERRQFEDIIPLDQSVNVDVSESIVDDSWVQIGLFRLSFGGKYPPDPPIIPIPLWGFPLHDKCWELLCAVDKRFQNQSTLQALFDLCRSQPIQNGVLNWGHNYHGLVGYNADVKKLFPGEEARLQGRDLPNDNTHQYDPMEIPRLDYLASLGTSTTSQNATWEPKLVASSHSDPLGRLPPEILVDVLVRLNSIDAANFRLASRAIANIGLPDAFWCSRFWPGREFEHIFELAASQAANGQWRTVFKQARALKRLPVMVNRQRVWALACQLRDLVTLRLESPFCHGSLFKSFFNPDAPRDDRVWHTAQTSVCPATTAFAEGTRSLYDAAITLTGITSKAWASLVTINGKCYVSGLRLTQSNGENIQLGYHHPRHEIAFTWDESENQPHSFVGFKVAMDTRGIRGLCALSAQGAPSNWVGDRQGVPKKSITCIDSTTGTIEAIHAVKGGFDMVAISIRGVGRENEMKAGQKNEAHLGESALWYPELPDPGLKLSGVRDSRLPRYLDDIPYSMCLFGGGDGQLLPYLTGITVWIVDRSALGIHADHTHIWAIEFHYRSPADDIESTILGRVPDPDPDNGERQRYDIPLDSRNGERICRVDAMYEDPRFPFALILDFSRRWFGVHLVNQQ</sequence>